<dbReference type="RefSeq" id="WP_353303590.1">
    <property type="nucleotide sequence ID" value="NZ_BAABWN010000008.1"/>
</dbReference>
<accession>A0ABQ0ABF4</accession>
<dbReference type="EMBL" id="BAABWN010000008">
    <property type="protein sequence ID" value="GAA6168893.1"/>
    <property type="molecule type" value="Genomic_DNA"/>
</dbReference>
<evidence type="ECO:0000313" key="1">
    <source>
        <dbReference type="EMBL" id="GAA6168893.1"/>
    </source>
</evidence>
<organism evidence="1 2">
    <name type="scientific">Sessilibacter corallicola</name>
    <dbReference type="NCBI Taxonomy" id="2904075"/>
    <lineage>
        <taxon>Bacteria</taxon>
        <taxon>Pseudomonadati</taxon>
        <taxon>Pseudomonadota</taxon>
        <taxon>Gammaproteobacteria</taxon>
        <taxon>Cellvibrionales</taxon>
        <taxon>Cellvibrionaceae</taxon>
        <taxon>Sessilibacter</taxon>
    </lineage>
</organism>
<evidence type="ECO:0000313" key="2">
    <source>
        <dbReference type="Proteomes" id="UP001465153"/>
    </source>
</evidence>
<proteinExistence type="predicted"/>
<keyword evidence="2" id="KW-1185">Reference proteome</keyword>
<protein>
    <recommendedName>
        <fullName evidence="3">BRCT domain-containing protein</fullName>
    </recommendedName>
</protein>
<comment type="caution">
    <text evidence="1">The sequence shown here is derived from an EMBL/GenBank/DDBJ whole genome shotgun (WGS) entry which is preliminary data.</text>
</comment>
<evidence type="ECO:0008006" key="3">
    <source>
        <dbReference type="Google" id="ProtNLM"/>
    </source>
</evidence>
<reference evidence="1 2" key="1">
    <citation type="submission" date="2024-04" db="EMBL/GenBank/DDBJ databases">
        <title>Draft genome sequence of Sessilibacter corallicola NBRC 116591.</title>
        <authorList>
            <person name="Miyakawa T."/>
            <person name="Kusuya Y."/>
            <person name="Miura T."/>
        </authorList>
    </citation>
    <scope>NUCLEOTIDE SEQUENCE [LARGE SCALE GENOMIC DNA]</scope>
    <source>
        <strain evidence="1 2">KU-00831-HH</strain>
    </source>
</reference>
<dbReference type="Proteomes" id="UP001465153">
    <property type="component" value="Unassembled WGS sequence"/>
</dbReference>
<gene>
    <name evidence="1" type="ORF">NBRC116591_27040</name>
</gene>
<name>A0ABQ0ABF4_9GAMM</name>
<sequence>MSFKNYSNFIHFSPNTMGTNGRHLYIDPNLITDFINHVNPATTQGKNLANKISVTMAALAGGNSSGKAIGKPNEYFIDISSDGMRSVRVYYTIFQDKVEGVSKGGGAYIYDLKPLKGLEDKEEGLYKVTNTGISWKPKYKSDYVLDENLFFIGAYHDTEKYTPEKTAITLGQLLDFKTDKSNFNMYYSPEYLLNNGEIWEIPKDKVSQTASSNELADIFIKSEDKWQTGNHGTYKTTVFGESAKIFVKALEIVAQSGTKLANHEFEFKGPHESVFKIKNLIQSVGGKLTEESFTAIQHTKVSLLHQSKDAREIINTIRTDISNPNTLLQTQTNRTALLSNRNITFFELVLNEIN</sequence>